<gene>
    <name evidence="1" type="ORF">RCL2_002882400</name>
</gene>
<organism evidence="1 2">
    <name type="scientific">Rhizophagus clarus</name>
    <dbReference type="NCBI Taxonomy" id="94130"/>
    <lineage>
        <taxon>Eukaryota</taxon>
        <taxon>Fungi</taxon>
        <taxon>Fungi incertae sedis</taxon>
        <taxon>Mucoromycota</taxon>
        <taxon>Glomeromycotina</taxon>
        <taxon>Glomeromycetes</taxon>
        <taxon>Glomerales</taxon>
        <taxon>Glomeraceae</taxon>
        <taxon>Rhizophagus</taxon>
    </lineage>
</organism>
<sequence>MQLYENHGVKISGTSTGGIWAEVVLKNWIMKIKRILEVTTSILPGSWPSLWCCIYKFAGTWCYFSSVISIKSLKNLLANSA</sequence>
<comment type="caution">
    <text evidence="1">The sequence shown here is derived from an EMBL/GenBank/DDBJ whole genome shotgun (WGS) entry which is preliminary data.</text>
</comment>
<accession>A0A8H3M840</accession>
<protein>
    <submittedName>
        <fullName evidence="1">Uncharacterized protein</fullName>
    </submittedName>
</protein>
<dbReference type="AlphaFoldDB" id="A0A8H3M840"/>
<evidence type="ECO:0000313" key="1">
    <source>
        <dbReference type="EMBL" id="GET02444.1"/>
    </source>
</evidence>
<reference evidence="1" key="1">
    <citation type="submission" date="2019-10" db="EMBL/GenBank/DDBJ databases">
        <title>Conservation and host-specific expression of non-tandemly repeated heterogenous ribosome RNA gene in arbuscular mycorrhizal fungi.</title>
        <authorList>
            <person name="Maeda T."/>
            <person name="Kobayashi Y."/>
            <person name="Nakagawa T."/>
            <person name="Ezawa T."/>
            <person name="Yamaguchi K."/>
            <person name="Bino T."/>
            <person name="Nishimoto Y."/>
            <person name="Shigenobu S."/>
            <person name="Kawaguchi M."/>
        </authorList>
    </citation>
    <scope>NUCLEOTIDE SEQUENCE</scope>
    <source>
        <strain evidence="1">HR1</strain>
    </source>
</reference>
<dbReference type="EMBL" id="BLAL01000311">
    <property type="protein sequence ID" value="GET02444.1"/>
    <property type="molecule type" value="Genomic_DNA"/>
</dbReference>
<dbReference type="Proteomes" id="UP000615446">
    <property type="component" value="Unassembled WGS sequence"/>
</dbReference>
<name>A0A8H3M840_9GLOM</name>
<proteinExistence type="predicted"/>
<evidence type="ECO:0000313" key="2">
    <source>
        <dbReference type="Proteomes" id="UP000615446"/>
    </source>
</evidence>